<evidence type="ECO:0000313" key="5">
    <source>
        <dbReference type="EMBL" id="MCC2148776.1"/>
    </source>
</evidence>
<proteinExistence type="predicted"/>
<dbReference type="PANTHER" id="PTHR31375">
    <property type="match status" value="1"/>
</dbReference>
<dbReference type="InterPro" id="IPR012334">
    <property type="entry name" value="Pectin_lyas_fold"/>
</dbReference>
<dbReference type="InterPro" id="IPR006626">
    <property type="entry name" value="PbH1"/>
</dbReference>
<comment type="subcellular location">
    <subcellularLocation>
        <location evidence="1">Secreted</location>
    </subcellularLocation>
</comment>
<evidence type="ECO:0000256" key="1">
    <source>
        <dbReference type="ARBA" id="ARBA00004613"/>
    </source>
</evidence>
<dbReference type="Gene3D" id="2.160.20.10">
    <property type="entry name" value="Single-stranded right-handed beta-helix, Pectin lyase-like"/>
    <property type="match status" value="1"/>
</dbReference>
<feature type="signal peptide" evidence="3">
    <location>
        <begin position="1"/>
        <end position="22"/>
    </location>
</feature>
<dbReference type="InterPro" id="IPR039448">
    <property type="entry name" value="Beta_helix"/>
</dbReference>
<dbReference type="SUPFAM" id="SSF51126">
    <property type="entry name" value="Pectin lyase-like"/>
    <property type="match status" value="1"/>
</dbReference>
<dbReference type="RefSeq" id="WP_147632514.1">
    <property type="nucleotide sequence ID" value="NZ_JAJEQE010000013.1"/>
</dbReference>
<gene>
    <name evidence="5" type="ORF">LKD42_05860</name>
</gene>
<sequence>MKSRNLKAMLLGVAFAASLTFAGTQPQMPFAPLLEVHAAAYQDVELDSKYDFEKAFQKALDVARDSKDKNTIYRIKIPAGTYKAGSCFNVYSNTYIDMEGVTLIRTSGSSMFRFGRSEDVKKISGYTGFKNITFHGGTIDGQGAQHGYKSTLLRFAHASDVTIEDMTLTNTSNSHNIEFAACQNVTINNCVFSDYHGKADSNNEAIQIETLQKSHFGSYGRYDETPNRNIAITNCTFKNVQRGVGTHAAIVGCYHSNIRIENNKFINIPGYAIIATNYINSSIKNNEITDCASGIIFRDMAITLYPSEKGNKSKTPKISSKSVIANNKIEITDKKYKNVNYGIQLLGEYRSKKKGNIPKGDYRVYGVQVYGNEITLKNASYGIWLNGTGKIRVNNNVINMQVPKKASGKSGGTAVRVISSKGSRINGNTIINTSKNKNKKLYRGIELIGKKAGSASGNKFKGFAKKQQTIKRKS</sequence>
<comment type="caution">
    <text evidence="5">The sequence shown here is derived from an EMBL/GenBank/DDBJ whole genome shotgun (WGS) entry which is preliminary data.</text>
</comment>
<name>A0ABS8EUA0_9FIRM</name>
<organism evidence="5 6">
    <name type="scientific">Hominisplanchenecus faecis</name>
    <dbReference type="NCBI Taxonomy" id="2885351"/>
    <lineage>
        <taxon>Bacteria</taxon>
        <taxon>Bacillati</taxon>
        <taxon>Bacillota</taxon>
        <taxon>Clostridia</taxon>
        <taxon>Lachnospirales</taxon>
        <taxon>Lachnospiraceae</taxon>
        <taxon>Hominisplanchenecus</taxon>
    </lineage>
</organism>
<dbReference type="SMART" id="SM00710">
    <property type="entry name" value="PbH1"/>
    <property type="match status" value="7"/>
</dbReference>
<evidence type="ECO:0000313" key="6">
    <source>
        <dbReference type="Proteomes" id="UP001299235"/>
    </source>
</evidence>
<reference evidence="5 6" key="1">
    <citation type="submission" date="2021-10" db="EMBL/GenBank/DDBJ databases">
        <title>Anaerobic single-cell dispensing facilitates the cultivation of human gut bacteria.</title>
        <authorList>
            <person name="Afrizal A."/>
        </authorList>
    </citation>
    <scope>NUCLEOTIDE SEQUENCE [LARGE SCALE GENOMIC DNA]</scope>
    <source>
        <strain evidence="5 6">CLA-AA-H246</strain>
    </source>
</reference>
<dbReference type="Pfam" id="PF13229">
    <property type="entry name" value="Beta_helix"/>
    <property type="match status" value="1"/>
</dbReference>
<keyword evidence="6" id="KW-1185">Reference proteome</keyword>
<evidence type="ECO:0000259" key="4">
    <source>
        <dbReference type="Pfam" id="PF13229"/>
    </source>
</evidence>
<accession>A0ABS8EUA0</accession>
<evidence type="ECO:0000256" key="3">
    <source>
        <dbReference type="SAM" id="SignalP"/>
    </source>
</evidence>
<keyword evidence="3" id="KW-0732">Signal</keyword>
<dbReference type="Proteomes" id="UP001299235">
    <property type="component" value="Unassembled WGS sequence"/>
</dbReference>
<feature type="chain" id="PRO_5046740313" evidence="3">
    <location>
        <begin position="23"/>
        <end position="474"/>
    </location>
</feature>
<evidence type="ECO:0000256" key="2">
    <source>
        <dbReference type="ARBA" id="ARBA00022525"/>
    </source>
</evidence>
<keyword evidence="2" id="KW-0964">Secreted</keyword>
<dbReference type="InterPro" id="IPR011050">
    <property type="entry name" value="Pectin_lyase_fold/virulence"/>
</dbReference>
<feature type="domain" description="Right handed beta helix" evidence="4">
    <location>
        <begin position="129"/>
        <end position="277"/>
    </location>
</feature>
<dbReference type="EMBL" id="JAJEQE010000013">
    <property type="protein sequence ID" value="MCC2148776.1"/>
    <property type="molecule type" value="Genomic_DNA"/>
</dbReference>
<protein>
    <submittedName>
        <fullName evidence="5">Right-handed parallel beta-helix repeat-containing protein</fullName>
    </submittedName>
</protein>